<gene>
    <name evidence="1" type="ORF">A2660_02045</name>
</gene>
<name>A0A1F5NQE3_9BACT</name>
<comment type="caution">
    <text evidence="1">The sequence shown here is derived from an EMBL/GenBank/DDBJ whole genome shotgun (WGS) entry which is preliminary data.</text>
</comment>
<proteinExistence type="predicted"/>
<reference evidence="1 2" key="1">
    <citation type="journal article" date="2016" name="Nat. Commun.">
        <title>Thousands of microbial genomes shed light on interconnected biogeochemical processes in an aquifer system.</title>
        <authorList>
            <person name="Anantharaman K."/>
            <person name="Brown C.T."/>
            <person name="Hug L.A."/>
            <person name="Sharon I."/>
            <person name="Castelle C.J."/>
            <person name="Probst A.J."/>
            <person name="Thomas B.C."/>
            <person name="Singh A."/>
            <person name="Wilkins M.J."/>
            <person name="Karaoz U."/>
            <person name="Brodie E.L."/>
            <person name="Williams K.H."/>
            <person name="Hubbard S.S."/>
            <person name="Banfield J.F."/>
        </authorList>
    </citation>
    <scope>NUCLEOTIDE SEQUENCE [LARGE SCALE GENOMIC DNA]</scope>
</reference>
<accession>A0A1F5NQE3</accession>
<dbReference type="AlphaFoldDB" id="A0A1F5NQE3"/>
<evidence type="ECO:0000313" key="2">
    <source>
        <dbReference type="Proteomes" id="UP000176233"/>
    </source>
</evidence>
<organism evidence="1 2">
    <name type="scientific">Candidatus Doudnabacteria bacterium RIFCSPHIGHO2_01_FULL_45_18</name>
    <dbReference type="NCBI Taxonomy" id="1817823"/>
    <lineage>
        <taxon>Bacteria</taxon>
        <taxon>Candidatus Doudnaibacteriota</taxon>
    </lineage>
</organism>
<dbReference type="Proteomes" id="UP000176233">
    <property type="component" value="Unassembled WGS sequence"/>
</dbReference>
<dbReference type="EMBL" id="MFEJ01000029">
    <property type="protein sequence ID" value="OGE79752.1"/>
    <property type="molecule type" value="Genomic_DNA"/>
</dbReference>
<sequence length="84" mass="9798">MDIIKQSKEYGDKIYLIYSLGVNDFMIYQKNLPIAELIVDKIQIENSTENYYREQSINNTHYSSVGEAEKALLEHVGVIQLDWL</sequence>
<evidence type="ECO:0000313" key="1">
    <source>
        <dbReference type="EMBL" id="OGE79752.1"/>
    </source>
</evidence>
<protein>
    <submittedName>
        <fullName evidence="1">Uncharacterized protein</fullName>
    </submittedName>
</protein>